<organism evidence="1">
    <name type="scientific">Rhizopus microsporus var. microsporus</name>
    <dbReference type="NCBI Taxonomy" id="86635"/>
    <lineage>
        <taxon>Eukaryota</taxon>
        <taxon>Fungi</taxon>
        <taxon>Fungi incertae sedis</taxon>
        <taxon>Mucoromycota</taxon>
        <taxon>Mucoromycotina</taxon>
        <taxon>Mucoromycetes</taxon>
        <taxon>Mucorales</taxon>
        <taxon>Mucorineae</taxon>
        <taxon>Rhizopodaceae</taxon>
        <taxon>Rhizopus</taxon>
    </lineage>
</organism>
<proteinExistence type="predicted"/>
<dbReference type="EMBL" id="KV921920">
    <property type="protein sequence ID" value="ORE06602.1"/>
    <property type="molecule type" value="Genomic_DNA"/>
</dbReference>
<gene>
    <name evidence="1" type="ORF">BCV72DRAFT_249946</name>
</gene>
<protein>
    <submittedName>
        <fullName evidence="1">Uncharacterized protein</fullName>
    </submittedName>
</protein>
<dbReference type="Proteomes" id="UP000242414">
    <property type="component" value="Unassembled WGS sequence"/>
</dbReference>
<sequence>MAAACTFSVRSANHGYKFLYLPLRRRLTIGKLRPRMRQLNINTHRVLNIYYPGRHLVALLVHNDYGVELYSQLKKFKISVQDDYDPLDSSNLRDPDYDYWDEANMTCTVRGLFTYHILHAFSYLKGPVKQTIADFFASKGYIDRNEFSELFSAKQT</sequence>
<evidence type="ECO:0000313" key="1">
    <source>
        <dbReference type="EMBL" id="ORE06602.1"/>
    </source>
</evidence>
<reference evidence="1" key="1">
    <citation type="journal article" date="2016" name="Proc. Natl. Acad. Sci. U.S.A.">
        <title>Lipid metabolic changes in an early divergent fungus govern the establishment of a mutualistic symbiosis with endobacteria.</title>
        <authorList>
            <person name="Lastovetsky O.A."/>
            <person name="Gaspar M.L."/>
            <person name="Mondo S.J."/>
            <person name="LaButti K.M."/>
            <person name="Sandor L."/>
            <person name="Grigoriev I.V."/>
            <person name="Henry S.A."/>
            <person name="Pawlowska T.E."/>
        </authorList>
    </citation>
    <scope>NUCLEOTIDE SEQUENCE [LARGE SCALE GENOMIC DNA]</scope>
    <source>
        <strain evidence="1">ATCC 52814</strain>
    </source>
</reference>
<accession>A0A1X0R3L3</accession>
<dbReference type="OrthoDB" id="2206543at2759"/>
<name>A0A1X0R3L3_RHIZD</name>
<dbReference type="AlphaFoldDB" id="A0A1X0R3L3"/>
<dbReference type="VEuPathDB" id="FungiDB:BCV72DRAFT_249946"/>